<feature type="region of interest" description="Disordered" evidence="1">
    <location>
        <begin position="1"/>
        <end position="44"/>
    </location>
</feature>
<dbReference type="EMBL" id="JARBJD010000156">
    <property type="protein sequence ID" value="KAK2949461.1"/>
    <property type="molecule type" value="Genomic_DNA"/>
</dbReference>
<sequence length="2496" mass="282752">MIPGNPPPDAQPNPAPNTSSSSELELIKRQLEEKHRQEMQEALEQQKQIYEEKLKQEQQKNAKILQENAELQEKAEQEQREKARNEEKTQQDLRIKANKNIVDSQSQTISSIGPIVLLYSPNWETLLSNQIQDFFLLNDGHILFSKSWLKNRDEILSTPLLFRPIYNVILFPLLELIIQHFATNKCPSHPGALFFITGDQGIGKTSLMLILMSTLSNLSRRFLYRKGIKSGKPQDFVHSIDNGGNFTFSEFDLELNEQTIYIHIHDDCPPEDIEENHLYIIFTSPDQKRLPPPDPPQPPDPKPSSNHLCHIFRLPTFSLAEDAVVMVACTPTVPFSLLSPEDMELRTEEQQLLLSIEEEKETIARELPSKVEDVIIQSEPTLAKTMLRAFTDTDIDVSTRLNNFVKDFRNHLMARPEVNREAFISFLKALFQKRTSTSDPQKQEITTKTIHGLFNPGRVVDTDIDHFYIPLCQTLLNSRNQSTELQRISVVIDWFIDQLDVHPKRDQKQVSFIKQLLRVLILTGQKTKPLFRLAMSFTPQPPDLRPAIESLSGPIMNTALTDQRISKDSLTPQLTSLKEHFTEPDIHEAANRLNIRDEVEEISRYEGMDDKAKRTCLFNTLIDILDTPPPTYDSHKNTLKLLFVLPKEQIHKTDTNLRNELACLLTESNKESTPGGKLQFIVAELLKSLLLFHTNTVPPSSTQPNLRFDNKKMMQIACDLLTMVVNPKHETVKMRLQSVQNEIDVFRNRLSFILLMDTFYYIARDMNILVSPHSILKGLSERPEQPPSDLNLERMQVFYRNVRDAGLSGWVANATKTLLKLVKDNEDSTTSKPTLEESVVDTVKLHILNNLKKVVDAFFTDRKNGKNPTDNPKWLTIIRSMMNTLLFLIDAGVSRSEFKTHFKELEELLEIVYDAHKNHLRSVAEYKIPQAVLDDDEDAADYVNDLTVFSTHFGTTNGQTANKGGSEETSTSPTFDVESLKTLRLPRTFQLNKQSPHHLEQMSIALFARNLLWFLKMDDDLPFFNKCYVRQFFTEFLQKLNPGDVVHRSFVDFMNMTGLLSQRNFGLKREEFDDRLKNEKAALESRTYTLEMMRHSPILLTKMPRHVDTLTGGESSGTSEDTEEDEHQPFKSLRTTQVGAYLLLWASTELLSNSLCRLTSPESERKKTASLLNVARASIFGPSPRWLTSTDARTNRGLSFLWDGVLKSEEAEALTRVADSNHSRIMGFHTKEIFFENILDAAWDDITALVPVLPDYREGKEYPTNINAVYSLMVKKTADAIQNMINQISFIAVSPFVELFLQSEVVSAIAKLMTQEDYVRFRKAQEAKNIKNLPPFVEEPLVCISFLLNCPTPINFSTATTSFHQQLVHINPQKHFSSCSPVLMTTSEKVASMSMLTFPKLSNRSVHGTEFPKSLIETERGNTDFYAEDLQETKVNLAGIDSLIVSRGLNATSETIFMPIQATCSTTHSLVPKGIMLIQQLLFQAMCHLEPSEGIVAMYNYATTQKTFNFPSRTGILGFHMVSSFLQFEKNTLKHMPSILRHRDHPIVTSSTASLSTMTTHDIIENLLANLGQYRTFSTEFNPWKTKLPAVNNPTDPYLILPSRWKPLHDIIVKPSTDGSARETKPSQITEDEETTKDWFDRMVRRTMQELNRIGISPDDLGGPEHERIEAFSSFILCTAISCRRNELLRSTPTAPPSSDVGEFIGLVQSIIGPAESEIVKGILKSLNTRISIMTNSKRNECLTHLDNLCKQPCIATRLHIVQRIMSNHAMTRIRSPAQECLSVLQSEKDGGEFRVPTRNNLSAILHCGTVLLDNISPVSEVIATPTMEYDLPPLTSPVTLTQAVNQLSNPPPLDSRSTSESPSRSRTFRIPLHSFVLAKYGFSDSIPALCKLTQDKVQKEVMNVTPAPLSRWCPRRVLIDPSLLPQLIPPEDPMSLFTSFIHRLFDNPFIPVTTSPSTEIDDLSLDDELLLSPIRKIEGILRLVNLEKHDKFHDLVAQLSIIQTSQQASTIFSLLPTIRSSLKESELYTQSKSLLAAIESIETIRHQPTLVFVKSGNDFFTSTNTPRLDGVDTTTESHLFPIPFCTGYKEADLREEMKHIYTPLTRLLADHFPTGRPKLVHLEEIGNKGQRKTSSSKSETEDQAQAIVDLALSRMRKTPMTPLFMFVVDEALPDRESLPMSLLPSDGSVGCGMMRQRNLADVLWILFLTRISREVMTLPLNTSMGPTDFTKFVIPFLANALVEAKISTPIAPTLIPSILQTLVAHATIHRHDDANRISTVGLELLISAYPFVKNGTQILYLSRLLMICPSHQNGMSRLDTLVNHPSPEIGPVSLIRWFQLLNFITKQSTLEKEIRRNGFTPAKIRANLLRAFYLIIEREVGDDLILKLSNAIKPLLTSSQVPLFFRIEHQQALHKLRVVGVKRQGKQNVGTPRANVLKRTVEGIDVILNCIISIPPNTEDFLSTPPNTQNPLSHKRSKSQPLPTRPQQLEGQTDE</sequence>
<feature type="region of interest" description="Disordered" evidence="1">
    <location>
        <begin position="1846"/>
        <end position="1866"/>
    </location>
</feature>
<feature type="region of interest" description="Disordered" evidence="1">
    <location>
        <begin position="2460"/>
        <end position="2496"/>
    </location>
</feature>
<feature type="compositionally biased region" description="Polar residues" evidence="1">
    <location>
        <begin position="2480"/>
        <end position="2496"/>
    </location>
</feature>
<feature type="compositionally biased region" description="Low complexity" evidence="1">
    <location>
        <begin position="1856"/>
        <end position="1866"/>
    </location>
</feature>
<accession>A0ABQ9XAA6</accession>
<feature type="region of interest" description="Disordered" evidence="1">
    <location>
        <begin position="1109"/>
        <end position="1130"/>
    </location>
</feature>
<protein>
    <submittedName>
        <fullName evidence="2">Uncharacterized protein</fullName>
    </submittedName>
</protein>
<evidence type="ECO:0000256" key="1">
    <source>
        <dbReference type="SAM" id="MobiDB-lite"/>
    </source>
</evidence>
<organism evidence="2 3">
    <name type="scientific">Blattamonas nauphoetae</name>
    <dbReference type="NCBI Taxonomy" id="2049346"/>
    <lineage>
        <taxon>Eukaryota</taxon>
        <taxon>Metamonada</taxon>
        <taxon>Preaxostyla</taxon>
        <taxon>Oxymonadida</taxon>
        <taxon>Blattamonas</taxon>
    </lineage>
</organism>
<proteinExistence type="predicted"/>
<keyword evidence="3" id="KW-1185">Reference proteome</keyword>
<reference evidence="2 3" key="1">
    <citation type="journal article" date="2022" name="bioRxiv">
        <title>Genomics of Preaxostyla Flagellates Illuminates Evolutionary Transitions and the Path Towards Mitochondrial Loss.</title>
        <authorList>
            <person name="Novak L.V.F."/>
            <person name="Treitli S.C."/>
            <person name="Pyrih J."/>
            <person name="Halakuc P."/>
            <person name="Pipaliya S.V."/>
            <person name="Vacek V."/>
            <person name="Brzon O."/>
            <person name="Soukal P."/>
            <person name="Eme L."/>
            <person name="Dacks J.B."/>
            <person name="Karnkowska A."/>
            <person name="Elias M."/>
            <person name="Hampl V."/>
        </authorList>
    </citation>
    <scope>NUCLEOTIDE SEQUENCE [LARGE SCALE GENOMIC DNA]</scope>
    <source>
        <strain evidence="2">NAU3</strain>
        <tissue evidence="2">Gut</tissue>
    </source>
</reference>
<comment type="caution">
    <text evidence="2">The sequence shown here is derived from an EMBL/GenBank/DDBJ whole genome shotgun (WGS) entry which is preliminary data.</text>
</comment>
<feature type="compositionally biased region" description="Pro residues" evidence="1">
    <location>
        <begin position="292"/>
        <end position="302"/>
    </location>
</feature>
<evidence type="ECO:0000313" key="2">
    <source>
        <dbReference type="EMBL" id="KAK2949461.1"/>
    </source>
</evidence>
<feature type="region of interest" description="Disordered" evidence="1">
    <location>
        <begin position="2123"/>
        <end position="2143"/>
    </location>
</feature>
<feature type="region of interest" description="Disordered" evidence="1">
    <location>
        <begin position="72"/>
        <end position="91"/>
    </location>
</feature>
<evidence type="ECO:0000313" key="3">
    <source>
        <dbReference type="Proteomes" id="UP001281761"/>
    </source>
</evidence>
<feature type="compositionally biased region" description="Pro residues" evidence="1">
    <location>
        <begin position="1"/>
        <end position="15"/>
    </location>
</feature>
<feature type="compositionally biased region" description="Polar residues" evidence="1">
    <location>
        <begin position="2461"/>
        <end position="2473"/>
    </location>
</feature>
<dbReference type="Proteomes" id="UP001281761">
    <property type="component" value="Unassembled WGS sequence"/>
</dbReference>
<feature type="region of interest" description="Disordered" evidence="1">
    <location>
        <begin position="285"/>
        <end position="305"/>
    </location>
</feature>
<feature type="compositionally biased region" description="Basic and acidic residues" evidence="1">
    <location>
        <begin position="25"/>
        <end position="39"/>
    </location>
</feature>
<feature type="compositionally biased region" description="Low complexity" evidence="1">
    <location>
        <begin position="1109"/>
        <end position="1119"/>
    </location>
</feature>
<name>A0ABQ9XAA6_9EUKA</name>
<gene>
    <name evidence="2" type="ORF">BLNAU_15657</name>
</gene>